<evidence type="ECO:0000313" key="1">
    <source>
        <dbReference type="EMBL" id="TKV71686.1"/>
    </source>
</evidence>
<gene>
    <name evidence="1" type="ORF">FDV58_39265</name>
</gene>
<accession>A0A4U6RG15</accession>
<name>A0A4U6RG15_BRAEL</name>
<dbReference type="EMBL" id="SZZP01000044">
    <property type="protein sequence ID" value="TKV71686.1"/>
    <property type="molecule type" value="Genomic_DNA"/>
</dbReference>
<proteinExistence type="predicted"/>
<evidence type="ECO:0000313" key="2">
    <source>
        <dbReference type="Proteomes" id="UP000305095"/>
    </source>
</evidence>
<comment type="caution">
    <text evidence="1">The sequence shown here is derived from an EMBL/GenBank/DDBJ whole genome shotgun (WGS) entry which is preliminary data.</text>
</comment>
<protein>
    <submittedName>
        <fullName evidence="1">Uncharacterized protein</fullName>
    </submittedName>
</protein>
<sequence>MVIDAAPMQARFLVRRGSTDWMVYDRERKGPAQLEKDGRFAEKLTKEQAEQIKQRLTVWNSQPTSG</sequence>
<dbReference type="Proteomes" id="UP000305095">
    <property type="component" value="Unassembled WGS sequence"/>
</dbReference>
<reference evidence="1 2" key="1">
    <citation type="submission" date="2019-05" db="EMBL/GenBank/DDBJ databases">
        <title>Draft Genome of Bradyrhizobium elkanii strain SEMIA 938, Used in Commercial Inoculants for Lupinus spp. in Brazil.</title>
        <authorList>
            <person name="Hungria M."/>
            <person name="Delamuta J.R.M."/>
            <person name="Ribeiro R.A."/>
            <person name="Nogueira M.A."/>
        </authorList>
    </citation>
    <scope>NUCLEOTIDE SEQUENCE [LARGE SCALE GENOMIC DNA]</scope>
    <source>
        <strain evidence="1 2">Semia 938</strain>
    </source>
</reference>
<dbReference type="AlphaFoldDB" id="A0A4U6RG15"/>
<organism evidence="1 2">
    <name type="scientific">Bradyrhizobium elkanii</name>
    <dbReference type="NCBI Taxonomy" id="29448"/>
    <lineage>
        <taxon>Bacteria</taxon>
        <taxon>Pseudomonadati</taxon>
        <taxon>Pseudomonadota</taxon>
        <taxon>Alphaproteobacteria</taxon>
        <taxon>Hyphomicrobiales</taxon>
        <taxon>Nitrobacteraceae</taxon>
        <taxon>Bradyrhizobium</taxon>
    </lineage>
</organism>